<dbReference type="Pfam" id="PF03547">
    <property type="entry name" value="Mem_trans"/>
    <property type="match status" value="1"/>
</dbReference>
<feature type="transmembrane region" description="Helical" evidence="8">
    <location>
        <begin position="6"/>
        <end position="26"/>
    </location>
</feature>
<evidence type="ECO:0000313" key="9">
    <source>
        <dbReference type="EMBL" id="MFD1696838.1"/>
    </source>
</evidence>
<keyword evidence="3" id="KW-0813">Transport</keyword>
<accession>A0ABW4JZF3</accession>
<dbReference type="InterPro" id="IPR004776">
    <property type="entry name" value="Mem_transp_PIN-like"/>
</dbReference>
<protein>
    <submittedName>
        <fullName evidence="9">AEC family transporter</fullName>
    </submittedName>
</protein>
<dbReference type="PANTHER" id="PTHR36838">
    <property type="entry name" value="AUXIN EFFLUX CARRIER FAMILY PROTEIN"/>
    <property type="match status" value="1"/>
</dbReference>
<comment type="similarity">
    <text evidence="2">Belongs to the auxin efflux carrier (TC 2.A.69) family.</text>
</comment>
<sequence length="312" mass="32823">MLTTLLALLPIILITALGYLLERTGLISRDQWRGIERLAYFLLFPAILFKSIATVDFNAVPTLEMGLALLCAILVMVGGVLALRPWMQARFNINGPRFTSIFQGAVRWNGFLALAMADSLMGSEGVALLAVAMVVMIPVLNISSILVLSKYGDSGVTPTPAKVARDLYTNPFNIAIAAGIVFNLLSIPIPGFALQTLTMLGAASLPVGIICVGASLDLNSLRRPGPALTLGTFIRLLVSPLMGAAFAFAFGVTGNAHTAIIIACSVPSASNAFLLARLMGGDTKLMAEILTLQTLVAIATIPLAILLLDSAS</sequence>
<evidence type="ECO:0000256" key="8">
    <source>
        <dbReference type="SAM" id="Phobius"/>
    </source>
</evidence>
<dbReference type="RefSeq" id="WP_149892293.1">
    <property type="nucleotide sequence ID" value="NZ_JBHUFA010000012.1"/>
</dbReference>
<evidence type="ECO:0000256" key="5">
    <source>
        <dbReference type="ARBA" id="ARBA00022692"/>
    </source>
</evidence>
<gene>
    <name evidence="9" type="ORF">ACFSC7_15070</name>
</gene>
<dbReference type="PANTHER" id="PTHR36838:SF4">
    <property type="entry name" value="AUXIN EFFLUX CARRIER FAMILY PROTEIN"/>
    <property type="match status" value="1"/>
</dbReference>
<evidence type="ECO:0000256" key="7">
    <source>
        <dbReference type="ARBA" id="ARBA00023136"/>
    </source>
</evidence>
<evidence type="ECO:0000313" key="10">
    <source>
        <dbReference type="Proteomes" id="UP001597327"/>
    </source>
</evidence>
<evidence type="ECO:0000256" key="6">
    <source>
        <dbReference type="ARBA" id="ARBA00022989"/>
    </source>
</evidence>
<dbReference type="EMBL" id="JBHUFA010000012">
    <property type="protein sequence ID" value="MFD1696838.1"/>
    <property type="molecule type" value="Genomic_DNA"/>
</dbReference>
<feature type="transmembrane region" description="Helical" evidence="8">
    <location>
        <begin position="228"/>
        <end position="252"/>
    </location>
</feature>
<organism evidence="9 10">
    <name type="scientific">Roseibium aestuarii</name>
    <dbReference type="NCBI Taxonomy" id="2600299"/>
    <lineage>
        <taxon>Bacteria</taxon>
        <taxon>Pseudomonadati</taxon>
        <taxon>Pseudomonadota</taxon>
        <taxon>Alphaproteobacteria</taxon>
        <taxon>Hyphomicrobiales</taxon>
        <taxon>Stappiaceae</taxon>
        <taxon>Roseibium</taxon>
    </lineage>
</organism>
<keyword evidence="7 8" id="KW-0472">Membrane</keyword>
<feature type="transmembrane region" description="Helical" evidence="8">
    <location>
        <begin position="197"/>
        <end position="216"/>
    </location>
</feature>
<keyword evidence="6 8" id="KW-1133">Transmembrane helix</keyword>
<evidence type="ECO:0000256" key="3">
    <source>
        <dbReference type="ARBA" id="ARBA00022448"/>
    </source>
</evidence>
<dbReference type="Proteomes" id="UP001597327">
    <property type="component" value="Unassembled WGS sequence"/>
</dbReference>
<evidence type="ECO:0000256" key="4">
    <source>
        <dbReference type="ARBA" id="ARBA00022475"/>
    </source>
</evidence>
<feature type="transmembrane region" description="Helical" evidence="8">
    <location>
        <begin position="126"/>
        <end position="147"/>
    </location>
</feature>
<comment type="caution">
    <text evidence="9">The sequence shown here is derived from an EMBL/GenBank/DDBJ whole genome shotgun (WGS) entry which is preliminary data.</text>
</comment>
<dbReference type="InterPro" id="IPR038770">
    <property type="entry name" value="Na+/solute_symporter_sf"/>
</dbReference>
<name>A0ABW4JZF3_9HYPH</name>
<keyword evidence="10" id="KW-1185">Reference proteome</keyword>
<proteinExistence type="inferred from homology"/>
<feature type="transmembrane region" description="Helical" evidence="8">
    <location>
        <begin position="65"/>
        <end position="83"/>
    </location>
</feature>
<comment type="subcellular location">
    <subcellularLocation>
        <location evidence="1">Cell membrane</location>
        <topology evidence="1">Multi-pass membrane protein</topology>
    </subcellularLocation>
</comment>
<feature type="transmembrane region" description="Helical" evidence="8">
    <location>
        <begin position="167"/>
        <end position="185"/>
    </location>
</feature>
<feature type="transmembrane region" description="Helical" evidence="8">
    <location>
        <begin position="285"/>
        <end position="308"/>
    </location>
</feature>
<keyword evidence="5 8" id="KW-0812">Transmembrane</keyword>
<reference evidence="10" key="1">
    <citation type="journal article" date="2019" name="Int. J. Syst. Evol. Microbiol.">
        <title>The Global Catalogue of Microorganisms (GCM) 10K type strain sequencing project: providing services to taxonomists for standard genome sequencing and annotation.</title>
        <authorList>
            <consortium name="The Broad Institute Genomics Platform"/>
            <consortium name="The Broad Institute Genome Sequencing Center for Infectious Disease"/>
            <person name="Wu L."/>
            <person name="Ma J."/>
        </authorList>
    </citation>
    <scope>NUCLEOTIDE SEQUENCE [LARGE SCALE GENOMIC DNA]</scope>
    <source>
        <strain evidence="10">JCM 3369</strain>
    </source>
</reference>
<evidence type="ECO:0000256" key="1">
    <source>
        <dbReference type="ARBA" id="ARBA00004651"/>
    </source>
</evidence>
<feature type="transmembrane region" description="Helical" evidence="8">
    <location>
        <begin position="38"/>
        <end position="59"/>
    </location>
</feature>
<evidence type="ECO:0000256" key="2">
    <source>
        <dbReference type="ARBA" id="ARBA00010145"/>
    </source>
</evidence>
<dbReference type="Gene3D" id="1.20.1530.20">
    <property type="match status" value="1"/>
</dbReference>
<feature type="transmembrane region" description="Helical" evidence="8">
    <location>
        <begin position="259"/>
        <end position="279"/>
    </location>
</feature>
<keyword evidence="4" id="KW-1003">Cell membrane</keyword>